<dbReference type="RefSeq" id="XP_002427153.1">
    <property type="nucleotide sequence ID" value="XM_002427108.1"/>
</dbReference>
<dbReference type="KEGG" id="phu:Phum_PHUM299210"/>
<evidence type="ECO:0000313" key="1">
    <source>
        <dbReference type="EMBL" id="EEB14415.1"/>
    </source>
</evidence>
<dbReference type="InParanoid" id="E0VM09"/>
<organism>
    <name type="scientific">Pediculus humanus subsp. corporis</name>
    <name type="common">Body louse</name>
    <dbReference type="NCBI Taxonomy" id="121224"/>
    <lineage>
        <taxon>Eukaryota</taxon>
        <taxon>Metazoa</taxon>
        <taxon>Ecdysozoa</taxon>
        <taxon>Arthropoda</taxon>
        <taxon>Hexapoda</taxon>
        <taxon>Insecta</taxon>
        <taxon>Pterygota</taxon>
        <taxon>Neoptera</taxon>
        <taxon>Paraneoptera</taxon>
        <taxon>Psocodea</taxon>
        <taxon>Troctomorpha</taxon>
        <taxon>Phthiraptera</taxon>
        <taxon>Anoplura</taxon>
        <taxon>Pediculidae</taxon>
        <taxon>Pediculus</taxon>
    </lineage>
</organism>
<dbReference type="EnsemblMetazoa" id="PHUM299210-RA">
    <property type="protein sequence ID" value="PHUM299210-PA"/>
    <property type="gene ID" value="PHUM299210"/>
</dbReference>
<sequence length="141" mass="15504">MYQNTRDSLYTIPGVKCACQAGEQGVKKAVEIAYGATQYGTQKLKDVKDSLNLPSLNSEDSKTAFAVQYTLATGRLLSMLFSWLWILKPHIPEKKSQQSVADNSIIDKKESEENSKANSFGIKKKAHAGKIIVVLLLLSLA</sequence>
<dbReference type="HOGENOM" id="CLU_1827626_0_0_1"/>
<keyword evidence="3" id="KW-1185">Reference proteome</keyword>
<reference evidence="1" key="1">
    <citation type="submission" date="2007-04" db="EMBL/GenBank/DDBJ databases">
        <title>Annotation of Pediculus humanus corporis strain USDA.</title>
        <authorList>
            <person name="Kirkness E."/>
            <person name="Hannick L."/>
            <person name="Hass B."/>
            <person name="Bruggner R."/>
            <person name="Lawson D."/>
            <person name="Bidwell S."/>
            <person name="Joardar V."/>
            <person name="Caler E."/>
            <person name="Walenz B."/>
            <person name="Inman J."/>
            <person name="Schobel S."/>
            <person name="Galinsky K."/>
            <person name="Amedeo P."/>
            <person name="Strausberg R."/>
        </authorList>
    </citation>
    <scope>NUCLEOTIDE SEQUENCE</scope>
    <source>
        <strain evidence="1">USDA</strain>
    </source>
</reference>
<gene>
    <name evidence="2" type="primary">8229787</name>
    <name evidence="1" type="ORF">Phum_PHUM299210</name>
</gene>
<dbReference type="Proteomes" id="UP000009046">
    <property type="component" value="Unassembled WGS sequence"/>
</dbReference>
<evidence type="ECO:0000313" key="3">
    <source>
        <dbReference type="Proteomes" id="UP000009046"/>
    </source>
</evidence>
<accession>E0VM09</accession>
<name>E0VM09_PEDHC</name>
<dbReference type="EMBL" id="DS235286">
    <property type="protein sequence ID" value="EEB14415.1"/>
    <property type="molecule type" value="Genomic_DNA"/>
</dbReference>
<evidence type="ECO:0000313" key="2">
    <source>
        <dbReference type="EnsemblMetazoa" id="PHUM299210-PA"/>
    </source>
</evidence>
<dbReference type="EMBL" id="AAZO01003470">
    <property type="status" value="NOT_ANNOTATED_CDS"/>
    <property type="molecule type" value="Genomic_DNA"/>
</dbReference>
<proteinExistence type="predicted"/>
<dbReference type="AlphaFoldDB" id="E0VM09"/>
<dbReference type="CTD" id="8229787"/>
<reference evidence="2" key="3">
    <citation type="submission" date="2021-02" db="UniProtKB">
        <authorList>
            <consortium name="EnsemblMetazoa"/>
        </authorList>
    </citation>
    <scope>IDENTIFICATION</scope>
    <source>
        <strain evidence="2">USDA</strain>
    </source>
</reference>
<reference evidence="1" key="2">
    <citation type="submission" date="2007-04" db="EMBL/GenBank/DDBJ databases">
        <title>The genome of the human body louse.</title>
        <authorList>
            <consortium name="The Human Body Louse Genome Consortium"/>
            <person name="Kirkness E."/>
            <person name="Walenz B."/>
            <person name="Hass B."/>
            <person name="Bruggner R."/>
            <person name="Strausberg R."/>
        </authorList>
    </citation>
    <scope>NUCLEOTIDE SEQUENCE</scope>
    <source>
        <strain evidence="1">USDA</strain>
    </source>
</reference>
<dbReference type="VEuPathDB" id="VectorBase:PHUM299210"/>
<protein>
    <submittedName>
        <fullName evidence="1 2">Uncharacterized protein</fullName>
    </submittedName>
</protein>
<dbReference type="GeneID" id="8229787"/>